<sequence length="104" mass="11981">MEGLETKRGKYPGQHESKRKFNQALIREAILGLGSSGGRHSYMAYYRYYLELERAHNPHFKGHYTKFVNWAHRLIATDMTLQSVLINASMPKCPQDIINAISRA</sequence>
<gene>
    <name evidence="1" type="ORF">ACFOPX_01630</name>
</gene>
<evidence type="ECO:0000313" key="2">
    <source>
        <dbReference type="Proteomes" id="UP001595783"/>
    </source>
</evidence>
<dbReference type="Proteomes" id="UP001595783">
    <property type="component" value="Unassembled WGS sequence"/>
</dbReference>
<comment type="caution">
    <text evidence="1">The sequence shown here is derived from an EMBL/GenBank/DDBJ whole genome shotgun (WGS) entry which is preliminary data.</text>
</comment>
<dbReference type="RefSeq" id="WP_104753038.1">
    <property type="nucleotide sequence ID" value="NZ_FZMF01000081.1"/>
</dbReference>
<proteinExistence type="predicted"/>
<evidence type="ECO:0000313" key="1">
    <source>
        <dbReference type="EMBL" id="MFC3847236.1"/>
    </source>
</evidence>
<name>A0ABV7ZGU3_9HELI</name>
<organism evidence="1 2">
    <name type="scientific">Helicobacter baculiformis</name>
    <dbReference type="NCBI Taxonomy" id="427351"/>
    <lineage>
        <taxon>Bacteria</taxon>
        <taxon>Pseudomonadati</taxon>
        <taxon>Campylobacterota</taxon>
        <taxon>Epsilonproteobacteria</taxon>
        <taxon>Campylobacterales</taxon>
        <taxon>Helicobacteraceae</taxon>
        <taxon>Helicobacter</taxon>
    </lineage>
</organism>
<keyword evidence="2" id="KW-1185">Reference proteome</keyword>
<protein>
    <submittedName>
        <fullName evidence="1">Uncharacterized protein</fullName>
    </submittedName>
</protein>
<dbReference type="EMBL" id="JBHRZO010000006">
    <property type="protein sequence ID" value="MFC3847236.1"/>
    <property type="molecule type" value="Genomic_DNA"/>
</dbReference>
<accession>A0ABV7ZGU3</accession>
<reference evidence="2" key="1">
    <citation type="journal article" date="2019" name="Int. J. Syst. Evol. Microbiol.">
        <title>The Global Catalogue of Microorganisms (GCM) 10K type strain sequencing project: providing services to taxonomists for standard genome sequencing and annotation.</title>
        <authorList>
            <consortium name="The Broad Institute Genomics Platform"/>
            <consortium name="The Broad Institute Genome Sequencing Center for Infectious Disease"/>
            <person name="Wu L."/>
            <person name="Ma J."/>
        </authorList>
    </citation>
    <scope>NUCLEOTIDE SEQUENCE [LARGE SCALE GENOMIC DNA]</scope>
    <source>
        <strain evidence="2">CCUG 53816</strain>
    </source>
</reference>